<feature type="domain" description="GHMP kinase N-terminal" evidence="7">
    <location>
        <begin position="167"/>
        <end position="261"/>
    </location>
</feature>
<dbReference type="SUPFAM" id="SSF55060">
    <property type="entry name" value="GHMP Kinase, C-terminal domain"/>
    <property type="match status" value="1"/>
</dbReference>
<dbReference type="AlphaFoldDB" id="J0WZG2"/>
<evidence type="ECO:0000256" key="5">
    <source>
        <dbReference type="ARBA" id="ARBA00022777"/>
    </source>
</evidence>
<protein>
    <recommendedName>
        <fullName evidence="2">phosphomevalonate kinase</fullName>
        <ecNumber evidence="2">2.7.4.2</ecNumber>
    </recommendedName>
</protein>
<evidence type="ECO:0000256" key="4">
    <source>
        <dbReference type="ARBA" id="ARBA00022741"/>
    </source>
</evidence>
<keyword evidence="6" id="KW-0067">ATP-binding</keyword>
<evidence type="ECO:0000256" key="3">
    <source>
        <dbReference type="ARBA" id="ARBA00022679"/>
    </source>
</evidence>
<keyword evidence="10" id="KW-1185">Reference proteome</keyword>
<dbReference type="Gene3D" id="3.30.70.890">
    <property type="entry name" value="GHMP kinase, C-terminal domain"/>
    <property type="match status" value="2"/>
</dbReference>
<evidence type="ECO:0000256" key="6">
    <source>
        <dbReference type="ARBA" id="ARBA00022840"/>
    </source>
</evidence>
<reference evidence="9 10" key="1">
    <citation type="submission" date="2012-01" db="EMBL/GenBank/DDBJ databases">
        <title>The Genome Sequence of Scardovia wiggsiae F0424.</title>
        <authorList>
            <consortium name="The Broad Institute Genome Sequencing Platform"/>
            <person name="Earl A."/>
            <person name="Ward D."/>
            <person name="Feldgarden M."/>
            <person name="Gevers D."/>
            <person name="Izard J."/>
            <person name="Ganesan A."/>
            <person name="Baranova O.V."/>
            <person name="Blanton J.M."/>
            <person name="Tanner A.C."/>
            <person name="Mathney J."/>
            <person name="Dewhirst F.E."/>
            <person name="Young S.K."/>
            <person name="Zeng Q."/>
            <person name="Gargeya S."/>
            <person name="Fitzgerald M."/>
            <person name="Haas B."/>
            <person name="Abouelleil A."/>
            <person name="Alvarado L."/>
            <person name="Arachchi H.M."/>
            <person name="Berlin A."/>
            <person name="Chapman S.B."/>
            <person name="Gearin G."/>
            <person name="Goldberg J."/>
            <person name="Griggs A."/>
            <person name="Gujja S."/>
            <person name="Hansen M."/>
            <person name="Heiman D."/>
            <person name="Howarth C."/>
            <person name="Larimer J."/>
            <person name="Lui A."/>
            <person name="MacDonald P.J.P."/>
            <person name="McCowen C."/>
            <person name="Montmayeur A."/>
            <person name="Murphy C."/>
            <person name="Neiman D."/>
            <person name="Pearson M."/>
            <person name="Priest M."/>
            <person name="Roberts A."/>
            <person name="Saif S."/>
            <person name="Shea T."/>
            <person name="Sisk P."/>
            <person name="Stolte C."/>
            <person name="Sykes S."/>
            <person name="Wortman J."/>
            <person name="Nusbaum C."/>
            <person name="Birren B."/>
        </authorList>
    </citation>
    <scope>NUCLEOTIDE SEQUENCE [LARGE SCALE GENOMIC DNA]</scope>
    <source>
        <strain evidence="9 10">F0424</strain>
    </source>
</reference>
<comment type="caution">
    <text evidence="9">The sequence shown here is derived from an EMBL/GenBank/DDBJ whole genome shotgun (WGS) entry which is preliminary data.</text>
</comment>
<dbReference type="InterPro" id="IPR035102">
    <property type="entry name" value="Phosphomevalonate_kinase"/>
</dbReference>
<proteinExistence type="predicted"/>
<dbReference type="GO" id="GO:0005524">
    <property type="term" value="F:ATP binding"/>
    <property type="evidence" value="ECO:0007669"/>
    <property type="project" value="UniProtKB-KW"/>
</dbReference>
<comment type="pathway">
    <text evidence="1">Isoprenoid biosynthesis; isopentenyl diphosphate biosynthesis via mevalonate pathway; isopentenyl diphosphate from (R)-mevalonate: step 2/3.</text>
</comment>
<evidence type="ECO:0000256" key="1">
    <source>
        <dbReference type="ARBA" id="ARBA00005017"/>
    </source>
</evidence>
<dbReference type="Pfam" id="PF00288">
    <property type="entry name" value="GHMP_kinases_N"/>
    <property type="match status" value="1"/>
</dbReference>
<dbReference type="InterPro" id="IPR020568">
    <property type="entry name" value="Ribosomal_Su5_D2-typ_SF"/>
</dbReference>
<dbReference type="PANTHER" id="PTHR31814">
    <property type="match status" value="1"/>
</dbReference>
<dbReference type="EMBL" id="AGZS01000003">
    <property type="protein sequence ID" value="EJD64954.1"/>
    <property type="molecule type" value="Genomic_DNA"/>
</dbReference>
<dbReference type="Proteomes" id="UP000006415">
    <property type="component" value="Unassembled WGS sequence"/>
</dbReference>
<evidence type="ECO:0000313" key="9">
    <source>
        <dbReference type="EMBL" id="EJD64954.1"/>
    </source>
</evidence>
<gene>
    <name evidence="9" type="ORF">HMPREF9156_00829</name>
</gene>
<dbReference type="InterPro" id="IPR006204">
    <property type="entry name" value="GHMP_kinase_N_dom"/>
</dbReference>
<dbReference type="Gene3D" id="3.30.230.10">
    <property type="match status" value="1"/>
</dbReference>
<keyword evidence="3" id="KW-0808">Transferase</keyword>
<dbReference type="InterPro" id="IPR036554">
    <property type="entry name" value="GHMP_kinase_C_sf"/>
</dbReference>
<dbReference type="EC" id="2.7.4.2" evidence="2"/>
<keyword evidence="5 9" id="KW-0418">Kinase</keyword>
<dbReference type="UniPathway" id="UPA00057">
    <property type="reaction ID" value="UER00099"/>
</dbReference>
<name>J0WZG2_9BIFI</name>
<accession>J0WZG2</accession>
<dbReference type="HOGENOM" id="CLU_581237_0_0_11"/>
<feature type="domain" description="GHMP kinase C-terminal" evidence="8">
    <location>
        <begin position="400"/>
        <end position="443"/>
    </location>
</feature>
<dbReference type="PANTHER" id="PTHR31814:SF2">
    <property type="entry name" value="PHOSPHOMEVALONATE KINASE"/>
    <property type="match status" value="1"/>
</dbReference>
<evidence type="ECO:0000256" key="2">
    <source>
        <dbReference type="ARBA" id="ARBA00012958"/>
    </source>
</evidence>
<dbReference type="RefSeq" id="WP_007147893.1">
    <property type="nucleotide sequence ID" value="NZ_AKCI01000001.1"/>
</dbReference>
<evidence type="ECO:0000259" key="8">
    <source>
        <dbReference type="Pfam" id="PF08544"/>
    </source>
</evidence>
<evidence type="ECO:0000313" key="10">
    <source>
        <dbReference type="Proteomes" id="UP000006415"/>
    </source>
</evidence>
<dbReference type="Pfam" id="PF08544">
    <property type="entry name" value="GHMP_kinases_C"/>
    <property type="match status" value="1"/>
</dbReference>
<dbReference type="OrthoDB" id="1522677at2"/>
<organism evidence="9 10">
    <name type="scientific">Scardovia wiggsiae F0424</name>
    <dbReference type="NCBI Taxonomy" id="857290"/>
    <lineage>
        <taxon>Bacteria</taxon>
        <taxon>Bacillati</taxon>
        <taxon>Actinomycetota</taxon>
        <taxon>Actinomycetes</taxon>
        <taxon>Bifidobacteriales</taxon>
        <taxon>Bifidobacteriaceae</taxon>
        <taxon>Scardovia</taxon>
    </lineage>
</organism>
<dbReference type="SUPFAM" id="SSF54211">
    <property type="entry name" value="Ribosomal protein S5 domain 2-like"/>
    <property type="match status" value="1"/>
</dbReference>
<dbReference type="eggNOG" id="COG1577">
    <property type="taxonomic scope" value="Bacteria"/>
</dbReference>
<dbReference type="GO" id="GO:0004631">
    <property type="term" value="F:phosphomevalonate kinase activity"/>
    <property type="evidence" value="ECO:0007669"/>
    <property type="project" value="UniProtKB-EC"/>
</dbReference>
<dbReference type="InterPro" id="IPR013750">
    <property type="entry name" value="GHMP_kinase_C_dom"/>
</dbReference>
<dbReference type="GO" id="GO:0019287">
    <property type="term" value="P:isopentenyl diphosphate biosynthetic process, mevalonate pathway"/>
    <property type="evidence" value="ECO:0007669"/>
    <property type="project" value="UniProtKB-UniPathway"/>
</dbReference>
<dbReference type="STRING" id="857290.HMPREF9156_00829"/>
<evidence type="ECO:0000259" key="7">
    <source>
        <dbReference type="Pfam" id="PF00288"/>
    </source>
</evidence>
<dbReference type="InterPro" id="IPR014721">
    <property type="entry name" value="Ribsml_uS5_D2-typ_fold_subgr"/>
</dbReference>
<keyword evidence="4" id="KW-0547">Nucleotide-binding</keyword>
<dbReference type="PRINTS" id="PR00959">
    <property type="entry name" value="MEVGALKINASE"/>
</dbReference>
<sequence>MEINKAGITSVPAAPIGAGLYASCSVSDTASYAAFRTRTVKVPGKLYILGEYAVVDGYPAIIAPVDRYLTVTVSGCGEKDSPDGTVADASVREDSETFARGKDALPAAADASAEAVISSSLFPDEECRIPLNRFIQGTSFYGEVSSSIRAHTDRGHMAKVGTAARVALEYLSEKSIPLQPCTIAVDSQLDDKNSGRKYGLGSSGAAVVGVIKGILEFYADLYPAVSRETFVNGLVVYKLAALALLALGDNGSYGDVACCSYCRPVYYVRPDMQWLEDHANLPVAAVLNSEWPKLQIRPLTISQNITFIIGWTGDPASSAELVEAVGSYKRVCPDDFEKYCRGVAQCADIFARCCTGLRTADVQHALAAISDASQLMHGLSDAVEKYHYSSDGSAGLSSTQETSIKIETDTLKELIDIARRYGLAGKVSGAGGGDCGIAAGADLTRDIIRNMQGSWEAAGIIPADFTVMRG</sequence>